<gene>
    <name evidence="1" type="primary">ADE6_2</name>
    <name evidence="1" type="ORF">IWQ57_003630</name>
</gene>
<organism evidence="1 2">
    <name type="scientific">Coemansia nantahalensis</name>
    <dbReference type="NCBI Taxonomy" id="2789366"/>
    <lineage>
        <taxon>Eukaryota</taxon>
        <taxon>Fungi</taxon>
        <taxon>Fungi incertae sedis</taxon>
        <taxon>Zoopagomycota</taxon>
        <taxon>Kickxellomycotina</taxon>
        <taxon>Kickxellomycetes</taxon>
        <taxon>Kickxellales</taxon>
        <taxon>Kickxellaceae</taxon>
        <taxon>Coemansia</taxon>
    </lineage>
</organism>
<dbReference type="Proteomes" id="UP001140234">
    <property type="component" value="Unassembled WGS sequence"/>
</dbReference>
<keyword evidence="2" id="KW-1185">Reference proteome</keyword>
<proteinExistence type="predicted"/>
<evidence type="ECO:0000313" key="2">
    <source>
        <dbReference type="Proteomes" id="UP001140234"/>
    </source>
</evidence>
<comment type="caution">
    <text evidence="1">The sequence shown here is derived from an EMBL/GenBank/DDBJ whole genome shotgun (WGS) entry which is preliminary data.</text>
</comment>
<name>A0ACC1JVP5_9FUNG</name>
<dbReference type="EMBL" id="JANBUJ010001231">
    <property type="protein sequence ID" value="KAJ2768218.1"/>
    <property type="molecule type" value="Genomic_DNA"/>
</dbReference>
<keyword evidence="1" id="KW-0436">Ligase</keyword>
<protein>
    <submittedName>
        <fullName evidence="1">Phosphoribosylformylglycinamidine synthase</fullName>
        <ecNumber evidence="1">6.3.5.3</ecNumber>
    </submittedName>
</protein>
<evidence type="ECO:0000313" key="1">
    <source>
        <dbReference type="EMBL" id="KAJ2768218.1"/>
    </source>
</evidence>
<sequence length="688" mass="72877">MPMLVVPGRTHALSGFRLQSLVAKFPFPDGAIRGVRAHYVHFVDLDPRCDAQALLAAAEADHTPVLDESHDPATSEGAWVTISTLLRAPGETGPPQSAIHLVSDGRDCPVDRAMLGPRERAVWVLPRSGTISPWSSKATDIFHLCGLGATVTRVERGIVYRIEFAPDFEIPTYRLSEHHQIIKASSDRMTEDMYAACPAPEAIFAQAEPRPLLAVPIREASADAGDRELAVPIASIEAAGGSGDASPASSDASAAAALLVRANSELGLALASDEIAYLVDAFVGAQAAAEGIARNPTDAELMMFAQVNSEHCRHKIFRASWTIDGQPQDQSLFDLIRATQQKHPEHVLSAYTDNAAVLESVEAARIRVWAPAAKDGQLWTQSDAGEVQIVIKVETHNHPTLISPFAGAATGAGGEIRDEGAVGRGSKPKCGLAGFAVSNLHIPGFEQPWEAATRDIGYPEHVATALDIMLQAPLGAAAFANEFGRPAILGYFRTYLQRVPSSAPPHHGRPEQALDEPDLACEVRGYHKPIMIAGGMGSVRAEHMLKTPFAPGARLIAMGGPSMLIGLGGGAASSVASGAHAAHLDYASVQRGNPEMERRCQMVLDACTGLGSTNPIAFVHDVGAGGLSNALTELVHDSGLGATIELRDIPSADAALSPMEIWCNESQERYVLAVLPENLPAFEAIAAR</sequence>
<reference evidence="1" key="1">
    <citation type="submission" date="2022-07" db="EMBL/GenBank/DDBJ databases">
        <title>Phylogenomic reconstructions and comparative analyses of Kickxellomycotina fungi.</title>
        <authorList>
            <person name="Reynolds N.K."/>
            <person name="Stajich J.E."/>
            <person name="Barry K."/>
            <person name="Grigoriev I.V."/>
            <person name="Crous P."/>
            <person name="Smith M.E."/>
        </authorList>
    </citation>
    <scope>NUCLEOTIDE SEQUENCE</scope>
    <source>
        <strain evidence="1">CBS 109366</strain>
    </source>
</reference>
<feature type="non-terminal residue" evidence="1">
    <location>
        <position position="688"/>
    </location>
</feature>
<dbReference type="EC" id="6.3.5.3" evidence="1"/>
<accession>A0ACC1JVP5</accession>